<keyword evidence="3" id="KW-0479">Metal-binding</keyword>
<proteinExistence type="predicted"/>
<dbReference type="Pfam" id="PF21549">
    <property type="entry name" value="PRDM2_PR"/>
    <property type="match status" value="1"/>
</dbReference>
<dbReference type="Proteomes" id="UP000694865">
    <property type="component" value="Unplaced"/>
</dbReference>
<dbReference type="CDD" id="cd19196">
    <property type="entry name" value="PR-SET_PRDM12"/>
    <property type="match status" value="1"/>
</dbReference>
<evidence type="ECO:0000256" key="3">
    <source>
        <dbReference type="PROSITE-ProRule" id="PRU00042"/>
    </source>
</evidence>
<evidence type="ECO:0000259" key="4">
    <source>
        <dbReference type="PROSITE" id="PS50157"/>
    </source>
</evidence>
<feature type="domain" description="C2H2-type" evidence="4">
    <location>
        <begin position="226"/>
        <end position="253"/>
    </location>
</feature>
<dbReference type="GeneID" id="102809745"/>
<dbReference type="InterPro" id="IPR046341">
    <property type="entry name" value="SET_dom_sf"/>
</dbReference>
<dbReference type="RefSeq" id="XP_006813906.1">
    <property type="nucleotide sequence ID" value="XM_006813843.1"/>
</dbReference>
<dbReference type="Pfam" id="PF00096">
    <property type="entry name" value="zf-C2H2"/>
    <property type="match status" value="2"/>
</dbReference>
<evidence type="ECO:0000256" key="1">
    <source>
        <dbReference type="ARBA" id="ARBA00023015"/>
    </source>
</evidence>
<feature type="domain" description="C2H2-type" evidence="4">
    <location>
        <begin position="282"/>
        <end position="306"/>
    </location>
</feature>
<reference evidence="7" key="1">
    <citation type="submission" date="2025-08" db="UniProtKB">
        <authorList>
            <consortium name="RefSeq"/>
        </authorList>
    </citation>
    <scope>IDENTIFICATION</scope>
    <source>
        <tissue evidence="7">Testes</tissue>
    </source>
</reference>
<keyword evidence="2" id="KW-0804">Transcription</keyword>
<dbReference type="SUPFAM" id="SSF82199">
    <property type="entry name" value="SET domain"/>
    <property type="match status" value="1"/>
</dbReference>
<keyword evidence="3" id="KW-0863">Zinc-finger</keyword>
<feature type="domain" description="C2H2-type" evidence="4">
    <location>
        <begin position="254"/>
        <end position="281"/>
    </location>
</feature>
<dbReference type="Gene3D" id="2.170.270.10">
    <property type="entry name" value="SET domain"/>
    <property type="match status" value="1"/>
</dbReference>
<evidence type="ECO:0000256" key="2">
    <source>
        <dbReference type="ARBA" id="ARBA00023163"/>
    </source>
</evidence>
<dbReference type="InterPro" id="IPR044406">
    <property type="entry name" value="PRDM12_PR/SET"/>
</dbReference>
<dbReference type="PROSITE" id="PS50280">
    <property type="entry name" value="SET"/>
    <property type="match status" value="1"/>
</dbReference>
<dbReference type="InterPro" id="IPR050331">
    <property type="entry name" value="Zinc_finger"/>
</dbReference>
<dbReference type="PROSITE" id="PS00028">
    <property type="entry name" value="ZINC_FINGER_C2H2_1"/>
    <property type="match status" value="3"/>
</dbReference>
<dbReference type="InterPro" id="IPR013087">
    <property type="entry name" value="Znf_C2H2_type"/>
</dbReference>
<evidence type="ECO:0000313" key="6">
    <source>
        <dbReference type="Proteomes" id="UP000694865"/>
    </source>
</evidence>
<dbReference type="SUPFAM" id="SSF57667">
    <property type="entry name" value="beta-beta-alpha zinc fingers"/>
    <property type="match status" value="2"/>
</dbReference>
<dbReference type="SMART" id="SM00355">
    <property type="entry name" value="ZnF_C2H2"/>
    <property type="match status" value="3"/>
</dbReference>
<keyword evidence="6" id="KW-1185">Reference proteome</keyword>
<dbReference type="PANTHER" id="PTHR16515:SF20">
    <property type="entry name" value="PR DOMAIN ZINC FINGER PROTEIN 12"/>
    <property type="match status" value="1"/>
</dbReference>
<keyword evidence="1" id="KW-0805">Transcription regulation</keyword>
<dbReference type="InterPro" id="IPR001214">
    <property type="entry name" value="SET_dom"/>
</dbReference>
<gene>
    <name evidence="7" type="primary">LOC102809745</name>
</gene>
<dbReference type="Gene3D" id="3.30.160.60">
    <property type="entry name" value="Classic Zinc Finger"/>
    <property type="match status" value="3"/>
</dbReference>
<dbReference type="PROSITE" id="PS50157">
    <property type="entry name" value="ZINC_FINGER_C2H2_2"/>
    <property type="match status" value="3"/>
</dbReference>
<organism evidence="6 7">
    <name type="scientific">Saccoglossus kowalevskii</name>
    <name type="common">Acorn worm</name>
    <dbReference type="NCBI Taxonomy" id="10224"/>
    <lineage>
        <taxon>Eukaryota</taxon>
        <taxon>Metazoa</taxon>
        <taxon>Hemichordata</taxon>
        <taxon>Enteropneusta</taxon>
        <taxon>Harrimaniidae</taxon>
        <taxon>Saccoglossus</taxon>
    </lineage>
</organism>
<name>A0ABM0M1L5_SACKO</name>
<dbReference type="PANTHER" id="PTHR16515">
    <property type="entry name" value="PR DOMAIN ZINC FINGER PROTEIN"/>
    <property type="match status" value="1"/>
</dbReference>
<dbReference type="InterPro" id="IPR036236">
    <property type="entry name" value="Znf_C2H2_sf"/>
</dbReference>
<accession>A0ABM0M1L5</accession>
<protein>
    <submittedName>
        <fullName evidence="7">PR domain zinc finger protein 12-like</fullName>
    </submittedName>
</protein>
<evidence type="ECO:0000259" key="5">
    <source>
        <dbReference type="PROSITE" id="PS50280"/>
    </source>
</evidence>
<keyword evidence="3" id="KW-0862">Zinc</keyword>
<evidence type="ECO:0000313" key="7">
    <source>
        <dbReference type="RefSeq" id="XP_006813906.1"/>
    </source>
</evidence>
<feature type="domain" description="SET" evidence="5">
    <location>
        <begin position="66"/>
        <end position="185"/>
    </location>
</feature>
<sequence length="322" mass="36435">MSHTTFQGDVHGTKLYITPEVLRNVLYGRWCDIFGVPTARVTERLPSSKSSGLLTRGIPVGVSTPEQVVLSQSSVPGAHVGVFSSTWIKEGTEMGPYTGKIIKQRDVNPDKDNPLMWEVFNSNGDLKHLVDASCIPEEHRSWMSYVNCARNEEEQNLEVYQLGDDIYYRVTKSIPPDQELLVYYGSSYSMFMGIPNRHNADTMQKRPTTGDVSCNMELATMSPSRLRCVVCRRGFNSRSNLRSHMRIHTLEKPFVCMYCRRSFSQSSTLRNHVRLHTGEKPYKCQVCQSAYSQLAGLRAHQKSARHRPLAEITSVASSVKHE</sequence>